<proteinExistence type="predicted"/>
<name>A0AA41VXP1_PAPNU</name>
<comment type="caution">
    <text evidence="1">The sequence shown here is derived from an EMBL/GenBank/DDBJ whole genome shotgun (WGS) entry which is preliminary data.</text>
</comment>
<gene>
    <name evidence="1" type="ORF">MKW94_012730</name>
</gene>
<sequence length="64" mass="6985">MIGIKKDPFLKLIIEDIEVGCPFVMTRYLNDPEAFQKLAKAMGFGDLGDTIIAPNAGAEIQTSK</sequence>
<dbReference type="Proteomes" id="UP001177140">
    <property type="component" value="Unassembled WGS sequence"/>
</dbReference>
<organism evidence="1 2">
    <name type="scientific">Papaver nudicaule</name>
    <name type="common">Iceland poppy</name>
    <dbReference type="NCBI Taxonomy" id="74823"/>
    <lineage>
        <taxon>Eukaryota</taxon>
        <taxon>Viridiplantae</taxon>
        <taxon>Streptophyta</taxon>
        <taxon>Embryophyta</taxon>
        <taxon>Tracheophyta</taxon>
        <taxon>Spermatophyta</taxon>
        <taxon>Magnoliopsida</taxon>
        <taxon>Ranunculales</taxon>
        <taxon>Papaveraceae</taxon>
        <taxon>Papaveroideae</taxon>
        <taxon>Papaver</taxon>
    </lineage>
</organism>
<protein>
    <submittedName>
        <fullName evidence="1">Uncharacterized protein</fullName>
    </submittedName>
</protein>
<dbReference type="AlphaFoldDB" id="A0AA41VXP1"/>
<evidence type="ECO:0000313" key="1">
    <source>
        <dbReference type="EMBL" id="MCL7049402.1"/>
    </source>
</evidence>
<dbReference type="EMBL" id="JAJJMA010315553">
    <property type="protein sequence ID" value="MCL7049402.1"/>
    <property type="molecule type" value="Genomic_DNA"/>
</dbReference>
<keyword evidence="2" id="KW-1185">Reference proteome</keyword>
<evidence type="ECO:0000313" key="2">
    <source>
        <dbReference type="Proteomes" id="UP001177140"/>
    </source>
</evidence>
<accession>A0AA41VXP1</accession>
<reference evidence="1" key="1">
    <citation type="submission" date="2022-03" db="EMBL/GenBank/DDBJ databases">
        <title>A functionally conserved STORR gene fusion in Papaver species that diverged 16.8 million years ago.</title>
        <authorList>
            <person name="Catania T."/>
        </authorList>
    </citation>
    <scope>NUCLEOTIDE SEQUENCE</scope>
    <source>
        <strain evidence="1">S-191538</strain>
    </source>
</reference>